<keyword evidence="3" id="KW-1185">Reference proteome</keyword>
<proteinExistence type="predicted"/>
<gene>
    <name evidence="2" type="ORF">L9F63_020730</name>
</gene>
<feature type="transmembrane region" description="Helical" evidence="1">
    <location>
        <begin position="20"/>
        <end position="39"/>
    </location>
</feature>
<keyword evidence="1" id="KW-1133">Transmembrane helix</keyword>
<evidence type="ECO:0000313" key="2">
    <source>
        <dbReference type="EMBL" id="KAJ9584924.1"/>
    </source>
</evidence>
<dbReference type="EMBL" id="JASPKZ010007338">
    <property type="protein sequence ID" value="KAJ9584924.1"/>
    <property type="molecule type" value="Genomic_DNA"/>
</dbReference>
<sequence>LEILNHINQRQYYTLHDPTSLLSSTLLVNFMSIIIYLVVSRSYDNDLLYSRS</sequence>
<dbReference type="AlphaFoldDB" id="A0AAD8ECM1"/>
<protein>
    <submittedName>
        <fullName evidence="2">Uncharacterized protein</fullName>
    </submittedName>
</protein>
<dbReference type="Proteomes" id="UP001233999">
    <property type="component" value="Unassembled WGS sequence"/>
</dbReference>
<reference evidence="2" key="2">
    <citation type="submission" date="2023-05" db="EMBL/GenBank/DDBJ databases">
        <authorList>
            <person name="Fouks B."/>
        </authorList>
    </citation>
    <scope>NUCLEOTIDE SEQUENCE</scope>
    <source>
        <strain evidence="2">Stay&amp;Tobe</strain>
        <tissue evidence="2">Testes</tissue>
    </source>
</reference>
<evidence type="ECO:0000256" key="1">
    <source>
        <dbReference type="SAM" id="Phobius"/>
    </source>
</evidence>
<accession>A0AAD8ECM1</accession>
<keyword evidence="1" id="KW-0812">Transmembrane</keyword>
<feature type="non-terminal residue" evidence="2">
    <location>
        <position position="52"/>
    </location>
</feature>
<reference evidence="2" key="1">
    <citation type="journal article" date="2023" name="IScience">
        <title>Live-bearing cockroach genome reveals convergent evolutionary mechanisms linked to viviparity in insects and beyond.</title>
        <authorList>
            <person name="Fouks B."/>
            <person name="Harrison M.C."/>
            <person name="Mikhailova A.A."/>
            <person name="Marchal E."/>
            <person name="English S."/>
            <person name="Carruthers M."/>
            <person name="Jennings E.C."/>
            <person name="Chiamaka E.L."/>
            <person name="Frigard R.A."/>
            <person name="Pippel M."/>
            <person name="Attardo G.M."/>
            <person name="Benoit J.B."/>
            <person name="Bornberg-Bauer E."/>
            <person name="Tobe S.S."/>
        </authorList>
    </citation>
    <scope>NUCLEOTIDE SEQUENCE</scope>
    <source>
        <strain evidence="2">Stay&amp;Tobe</strain>
    </source>
</reference>
<keyword evidence="1" id="KW-0472">Membrane</keyword>
<organism evidence="2 3">
    <name type="scientific">Diploptera punctata</name>
    <name type="common">Pacific beetle cockroach</name>
    <dbReference type="NCBI Taxonomy" id="6984"/>
    <lineage>
        <taxon>Eukaryota</taxon>
        <taxon>Metazoa</taxon>
        <taxon>Ecdysozoa</taxon>
        <taxon>Arthropoda</taxon>
        <taxon>Hexapoda</taxon>
        <taxon>Insecta</taxon>
        <taxon>Pterygota</taxon>
        <taxon>Neoptera</taxon>
        <taxon>Polyneoptera</taxon>
        <taxon>Dictyoptera</taxon>
        <taxon>Blattodea</taxon>
        <taxon>Blaberoidea</taxon>
        <taxon>Blaberidae</taxon>
        <taxon>Diplopterinae</taxon>
        <taxon>Diploptera</taxon>
    </lineage>
</organism>
<comment type="caution">
    <text evidence="2">The sequence shown here is derived from an EMBL/GenBank/DDBJ whole genome shotgun (WGS) entry which is preliminary data.</text>
</comment>
<evidence type="ECO:0000313" key="3">
    <source>
        <dbReference type="Proteomes" id="UP001233999"/>
    </source>
</evidence>
<feature type="non-terminal residue" evidence="2">
    <location>
        <position position="1"/>
    </location>
</feature>
<name>A0AAD8ECM1_DIPPU</name>